<evidence type="ECO:0000313" key="4">
    <source>
        <dbReference type="EMBL" id="GAA1013687.1"/>
    </source>
</evidence>
<dbReference type="PANTHER" id="PTHR35526">
    <property type="entry name" value="ANTI-SIGMA-F FACTOR RSBW-RELATED"/>
    <property type="match status" value="1"/>
</dbReference>
<keyword evidence="1" id="KW-0808">Transferase</keyword>
<accession>A0ABP4DKY9</accession>
<gene>
    <name evidence="4" type="ORF">GCM10009564_41190</name>
</gene>
<organism evidence="4 5">
    <name type="scientific">Streptomyces thermogriseus</name>
    <dbReference type="NCBI Taxonomy" id="75292"/>
    <lineage>
        <taxon>Bacteria</taxon>
        <taxon>Bacillati</taxon>
        <taxon>Actinomycetota</taxon>
        <taxon>Actinomycetes</taxon>
        <taxon>Kitasatosporales</taxon>
        <taxon>Streptomycetaceae</taxon>
        <taxon>Streptomyces</taxon>
    </lineage>
</organism>
<reference evidence="5" key="1">
    <citation type="journal article" date="2019" name="Int. J. Syst. Evol. Microbiol.">
        <title>The Global Catalogue of Microorganisms (GCM) 10K type strain sequencing project: providing services to taxonomists for standard genome sequencing and annotation.</title>
        <authorList>
            <consortium name="The Broad Institute Genomics Platform"/>
            <consortium name="The Broad Institute Genome Sequencing Center for Infectious Disease"/>
            <person name="Wu L."/>
            <person name="Ma J."/>
        </authorList>
    </citation>
    <scope>NUCLEOTIDE SEQUENCE [LARGE SCALE GENOMIC DNA]</scope>
    <source>
        <strain evidence="5">JCM 11269</strain>
    </source>
</reference>
<evidence type="ECO:0000256" key="2">
    <source>
        <dbReference type="SAM" id="MobiDB-lite"/>
    </source>
</evidence>
<dbReference type="InterPro" id="IPR003594">
    <property type="entry name" value="HATPase_dom"/>
</dbReference>
<proteinExistence type="predicted"/>
<dbReference type="InterPro" id="IPR036890">
    <property type="entry name" value="HATPase_C_sf"/>
</dbReference>
<dbReference type="EMBL" id="BAAAHU010000047">
    <property type="protein sequence ID" value="GAA1013687.1"/>
    <property type="molecule type" value="Genomic_DNA"/>
</dbReference>
<dbReference type="CDD" id="cd16936">
    <property type="entry name" value="HATPase_RsbW-like"/>
    <property type="match status" value="1"/>
</dbReference>
<dbReference type="PANTHER" id="PTHR35526:SF3">
    <property type="entry name" value="ANTI-SIGMA-F FACTOR RSBW"/>
    <property type="match status" value="1"/>
</dbReference>
<name>A0ABP4DKY9_9ACTN</name>
<sequence length="229" mass="24413">MAGSASRADDCPVICAIARPLPCPDSHAQHPHNHTVQGARHWSPYARAARLTGMTTENPPFGKAGHIAGSETRFAMTFTSTPRGARLARRLVSHRLDAWGFPYDSEVNETLTLVVAELVANAVTHGRVPGRDFHLSLTLATARDRVRVEVTDTRGDRVPPARPCAPENPEAEAGRGLWLVACLANRLSVEPREGGGPGKTVRAEVDLPMTCPASGTPRSRAVPDAGLAA</sequence>
<protein>
    <recommendedName>
        <fullName evidence="3">Histidine kinase/HSP90-like ATPase domain-containing protein</fullName>
    </recommendedName>
</protein>
<keyword evidence="1" id="KW-0418">Kinase</keyword>
<dbReference type="Pfam" id="PF13581">
    <property type="entry name" value="HATPase_c_2"/>
    <property type="match status" value="1"/>
</dbReference>
<keyword evidence="1" id="KW-0723">Serine/threonine-protein kinase</keyword>
<evidence type="ECO:0000259" key="3">
    <source>
        <dbReference type="Pfam" id="PF13581"/>
    </source>
</evidence>
<feature type="region of interest" description="Disordered" evidence="2">
    <location>
        <begin position="209"/>
        <end position="229"/>
    </location>
</feature>
<comment type="caution">
    <text evidence="4">The sequence shown here is derived from an EMBL/GenBank/DDBJ whole genome shotgun (WGS) entry which is preliminary data.</text>
</comment>
<dbReference type="Gene3D" id="3.30.565.10">
    <property type="entry name" value="Histidine kinase-like ATPase, C-terminal domain"/>
    <property type="match status" value="1"/>
</dbReference>
<dbReference type="InterPro" id="IPR050267">
    <property type="entry name" value="Anti-sigma-factor_SerPK"/>
</dbReference>
<feature type="domain" description="Histidine kinase/HSP90-like ATPase" evidence="3">
    <location>
        <begin position="78"/>
        <end position="202"/>
    </location>
</feature>
<dbReference type="Proteomes" id="UP001501072">
    <property type="component" value="Unassembled WGS sequence"/>
</dbReference>
<keyword evidence="5" id="KW-1185">Reference proteome</keyword>
<evidence type="ECO:0000256" key="1">
    <source>
        <dbReference type="ARBA" id="ARBA00022527"/>
    </source>
</evidence>
<evidence type="ECO:0000313" key="5">
    <source>
        <dbReference type="Proteomes" id="UP001501072"/>
    </source>
</evidence>
<dbReference type="SUPFAM" id="SSF55874">
    <property type="entry name" value="ATPase domain of HSP90 chaperone/DNA topoisomerase II/histidine kinase"/>
    <property type="match status" value="1"/>
</dbReference>